<dbReference type="Gene3D" id="2.60.120.260">
    <property type="entry name" value="Galactose-binding domain-like"/>
    <property type="match status" value="1"/>
</dbReference>
<dbReference type="InterPro" id="IPR013830">
    <property type="entry name" value="SGNH_hydro"/>
</dbReference>
<dbReference type="PROSITE" id="PS50231">
    <property type="entry name" value="RICIN_B_LECTIN"/>
    <property type="match status" value="1"/>
</dbReference>
<dbReference type="EMBL" id="WRXN01000010">
    <property type="protein sequence ID" value="MVT10658.1"/>
    <property type="molecule type" value="Genomic_DNA"/>
</dbReference>
<accession>A0A7K1U8N6</accession>
<dbReference type="AlphaFoldDB" id="A0A7K1U8N6"/>
<protein>
    <recommendedName>
        <fullName evidence="1">Ricin B lectin domain-containing protein</fullName>
    </recommendedName>
</protein>
<dbReference type="SUPFAM" id="SSF50370">
    <property type="entry name" value="Ricin B-like lectins"/>
    <property type="match status" value="1"/>
</dbReference>
<dbReference type="SUPFAM" id="SSF52266">
    <property type="entry name" value="SGNH hydrolase"/>
    <property type="match status" value="1"/>
</dbReference>
<dbReference type="SMART" id="SM00458">
    <property type="entry name" value="RICIN"/>
    <property type="match status" value="1"/>
</dbReference>
<evidence type="ECO:0000313" key="3">
    <source>
        <dbReference type="Proteomes" id="UP000461730"/>
    </source>
</evidence>
<evidence type="ECO:0000259" key="1">
    <source>
        <dbReference type="SMART" id="SM00458"/>
    </source>
</evidence>
<dbReference type="PANTHER" id="PTHR37834">
    <property type="entry name" value="GDSL-LIKE LIPASE/ACYLHYDROLASE DOMAIN PROTEIN (AFU_ORTHOLOGUE AFUA_2G00620)"/>
    <property type="match status" value="1"/>
</dbReference>
<dbReference type="Gene3D" id="3.40.50.1110">
    <property type="entry name" value="SGNH hydrolase"/>
    <property type="match status" value="1"/>
</dbReference>
<dbReference type="Pfam" id="PF14200">
    <property type="entry name" value="RicinB_lectin_2"/>
    <property type="match status" value="2"/>
</dbReference>
<dbReference type="PANTHER" id="PTHR37834:SF2">
    <property type="entry name" value="ESTERASE, SGNH HYDROLASE-TYPE"/>
    <property type="match status" value="1"/>
</dbReference>
<dbReference type="Pfam" id="PF13472">
    <property type="entry name" value="Lipase_GDSL_2"/>
    <property type="match status" value="1"/>
</dbReference>
<comment type="caution">
    <text evidence="2">The sequence shown here is derived from an EMBL/GenBank/DDBJ whole genome shotgun (WGS) entry which is preliminary data.</text>
</comment>
<gene>
    <name evidence="2" type="ORF">GO493_20475</name>
</gene>
<sequence>MDYQCSMKTIINMLNRSGRIFALVLSFMLSSCMKQDNSIALTDTMAEAPAVTTNVTPGDANIRYFGRWDFSDSSRYTSYWGGAYIKVNFTGTTVKIKTGNTSNFYARIDNGPWISYKNAGGVIDLTAVPLASGTHTLSVAQGRDYDYVFSFMGLILDAGAVTSKPSVSPYIIEYIGDSITAGYLNDQANVSDYAWICSEELGAEHTQIAYPGIALVSSPRHGTAMDAQYFRLQPPNYASSPAWDFSRYTPQIVVINLGTNDSDYEDADSTFRAVYTGLLAGIRSRFPQAEIFVMRTFLGIRSLPTVAAVEDRAVAGDRKVHYINTEGWLTQSTSDYLPDNLHPSEAGHIKAAALLKAVLSPYTGGSQVIQDGIYTIVNKNSSLALDAAGQSSANETPVQQWTANNGDNQRWQVKHLGNNQYQITGVQSSKALDITGQSVLNGAGLQLYDYNGGDNQKWVITVQKGGYYTITGVQSGKVLEIPAQSTVPGTRVVQYTNNGGDNQLWMFKRI</sequence>
<proteinExistence type="predicted"/>
<dbReference type="GO" id="GO:0052689">
    <property type="term" value="F:carboxylic ester hydrolase activity"/>
    <property type="evidence" value="ECO:0007669"/>
    <property type="project" value="InterPro"/>
</dbReference>
<dbReference type="InterPro" id="IPR052762">
    <property type="entry name" value="PCW_deacetylase/CE"/>
</dbReference>
<feature type="domain" description="Ricin B lectin" evidence="1">
    <location>
        <begin position="371"/>
        <end position="508"/>
    </location>
</feature>
<evidence type="ECO:0000313" key="2">
    <source>
        <dbReference type="EMBL" id="MVT10658.1"/>
    </source>
</evidence>
<dbReference type="Pfam" id="PF17996">
    <property type="entry name" value="CE2_N"/>
    <property type="match status" value="1"/>
</dbReference>
<reference evidence="2 3" key="1">
    <citation type="submission" date="2019-12" db="EMBL/GenBank/DDBJ databases">
        <title>Chitinophaga sp. strain ysch24 (GDMCC 1.1355), whole genome shotgun sequence.</title>
        <authorList>
            <person name="Zhang X."/>
        </authorList>
    </citation>
    <scope>NUCLEOTIDE SEQUENCE [LARGE SCALE GENOMIC DNA]</scope>
    <source>
        <strain evidence="3">ysch24</strain>
    </source>
</reference>
<dbReference type="InterPro" id="IPR036514">
    <property type="entry name" value="SGNH_hydro_sf"/>
</dbReference>
<dbReference type="InterPro" id="IPR040794">
    <property type="entry name" value="CE2_N"/>
</dbReference>
<organism evidence="2 3">
    <name type="scientific">Chitinophaga tropicalis</name>
    <dbReference type="NCBI Taxonomy" id="2683588"/>
    <lineage>
        <taxon>Bacteria</taxon>
        <taxon>Pseudomonadati</taxon>
        <taxon>Bacteroidota</taxon>
        <taxon>Chitinophagia</taxon>
        <taxon>Chitinophagales</taxon>
        <taxon>Chitinophagaceae</taxon>
        <taxon>Chitinophaga</taxon>
    </lineage>
</organism>
<dbReference type="CDD" id="cd00161">
    <property type="entry name" value="beta-trefoil_Ricin-like"/>
    <property type="match status" value="1"/>
</dbReference>
<dbReference type="Proteomes" id="UP000461730">
    <property type="component" value="Unassembled WGS sequence"/>
</dbReference>
<dbReference type="CDD" id="cd01831">
    <property type="entry name" value="Endoglucanase_E_like"/>
    <property type="match status" value="1"/>
</dbReference>
<dbReference type="Gene3D" id="2.80.10.50">
    <property type="match status" value="3"/>
</dbReference>
<dbReference type="InterPro" id="IPR000772">
    <property type="entry name" value="Ricin_B_lectin"/>
</dbReference>
<dbReference type="InterPro" id="IPR037461">
    <property type="entry name" value="CtCE2-like_dom"/>
</dbReference>
<dbReference type="InterPro" id="IPR035992">
    <property type="entry name" value="Ricin_B-like_lectins"/>
</dbReference>
<keyword evidence="3" id="KW-1185">Reference proteome</keyword>
<name>A0A7K1U8N6_9BACT</name>